<dbReference type="PRINTS" id="PR01840">
    <property type="entry name" value="TATCFAMILY"/>
</dbReference>
<dbReference type="InterPro" id="IPR019820">
    <property type="entry name" value="Sec-indep_translocase_CS"/>
</dbReference>
<feature type="transmembrane region" description="Helical" evidence="5">
    <location>
        <begin position="75"/>
        <end position="96"/>
    </location>
</feature>
<keyword evidence="5" id="KW-1003">Cell membrane</keyword>
<feature type="transmembrane region" description="Helical" evidence="5">
    <location>
        <begin position="21"/>
        <end position="39"/>
    </location>
</feature>
<evidence type="ECO:0000256" key="4">
    <source>
        <dbReference type="ARBA" id="ARBA00023136"/>
    </source>
</evidence>
<dbReference type="InterPro" id="IPR002033">
    <property type="entry name" value="TatC"/>
</dbReference>
<comment type="similarity">
    <text evidence="5">Belongs to the TatC family.</text>
</comment>
<dbReference type="KEGG" id="llp:GH975_01505"/>
<dbReference type="GO" id="GO:0033281">
    <property type="term" value="C:TAT protein transport complex"/>
    <property type="evidence" value="ECO:0007669"/>
    <property type="project" value="UniProtKB-UniRule"/>
</dbReference>
<dbReference type="Pfam" id="PF00902">
    <property type="entry name" value="TatC"/>
    <property type="match status" value="1"/>
</dbReference>
<evidence type="ECO:0000256" key="1">
    <source>
        <dbReference type="ARBA" id="ARBA00004141"/>
    </source>
</evidence>
<feature type="transmembrane region" description="Helical" evidence="5">
    <location>
        <begin position="214"/>
        <end position="233"/>
    </location>
</feature>
<evidence type="ECO:0000256" key="5">
    <source>
        <dbReference type="HAMAP-Rule" id="MF_00902"/>
    </source>
</evidence>
<comment type="function">
    <text evidence="5">Part of the twin-arginine translocation (Tat) system that transports large folded proteins containing a characteristic twin-arginine motif in their signal peptide across membranes. Together with TatB, TatC is part of a receptor directly interacting with Tat signal peptides.</text>
</comment>
<evidence type="ECO:0000313" key="6">
    <source>
        <dbReference type="EMBL" id="QGG79308.1"/>
    </source>
</evidence>
<dbReference type="PROSITE" id="PS01218">
    <property type="entry name" value="TATC"/>
    <property type="match status" value="1"/>
</dbReference>
<keyword evidence="3 5" id="KW-1133">Transmembrane helix</keyword>
<comment type="subunit">
    <text evidence="5">The Tat system comprises two distinct complexes: a TatABC complex, containing multiple copies of TatA, TatB and TatC subunits, and a separate TatA complex, containing only TatA subunits. Substrates initially bind to the TatABC complex, which probably triggers association of the separate TatA complex to form the active translocon.</text>
</comment>
<evidence type="ECO:0000313" key="7">
    <source>
        <dbReference type="Proteomes" id="UP000388235"/>
    </source>
</evidence>
<dbReference type="EMBL" id="CP045871">
    <property type="protein sequence ID" value="QGG79308.1"/>
    <property type="molecule type" value="Genomic_DNA"/>
</dbReference>
<keyword evidence="2 5" id="KW-0812">Transmembrane</keyword>
<protein>
    <recommendedName>
        <fullName evidence="5">Sec-independent protein translocase protein TatC</fullName>
    </recommendedName>
</protein>
<dbReference type="GO" id="GO:0043953">
    <property type="term" value="P:protein transport by the Tat complex"/>
    <property type="evidence" value="ECO:0007669"/>
    <property type="project" value="UniProtKB-UniRule"/>
</dbReference>
<accession>A0A5Q2Q6B8</accession>
<dbReference type="HAMAP" id="MF_00902">
    <property type="entry name" value="TatC"/>
    <property type="match status" value="1"/>
</dbReference>
<dbReference type="NCBIfam" id="TIGR00945">
    <property type="entry name" value="tatC"/>
    <property type="match status" value="1"/>
</dbReference>
<keyword evidence="4 5" id="KW-0472">Membrane</keyword>
<dbReference type="Proteomes" id="UP000388235">
    <property type="component" value="Chromosome"/>
</dbReference>
<dbReference type="OrthoDB" id="9777044at2"/>
<organism evidence="6 7">
    <name type="scientific">Litorivicinus lipolyticus</name>
    <dbReference type="NCBI Taxonomy" id="418701"/>
    <lineage>
        <taxon>Bacteria</taxon>
        <taxon>Pseudomonadati</taxon>
        <taxon>Pseudomonadota</taxon>
        <taxon>Gammaproteobacteria</taxon>
        <taxon>Oceanospirillales</taxon>
        <taxon>Litorivicinaceae</taxon>
        <taxon>Litorivicinus</taxon>
    </lineage>
</organism>
<proteinExistence type="inferred from homology"/>
<comment type="subcellular location">
    <subcellularLocation>
        <location evidence="5">Cell membrane</location>
        <topology evidence="5">Multi-pass membrane protein</topology>
    </subcellularLocation>
    <subcellularLocation>
        <location evidence="1">Membrane</location>
        <topology evidence="1">Multi-pass membrane protein</topology>
    </subcellularLocation>
</comment>
<evidence type="ECO:0000256" key="3">
    <source>
        <dbReference type="ARBA" id="ARBA00022989"/>
    </source>
</evidence>
<dbReference type="PANTHER" id="PTHR30371">
    <property type="entry name" value="SEC-INDEPENDENT PROTEIN TRANSLOCASE PROTEIN TATC"/>
    <property type="match status" value="1"/>
</dbReference>
<feature type="transmembrane region" description="Helical" evidence="5">
    <location>
        <begin position="108"/>
        <end position="135"/>
    </location>
</feature>
<dbReference type="PANTHER" id="PTHR30371:SF0">
    <property type="entry name" value="SEC-INDEPENDENT PROTEIN TRANSLOCASE PROTEIN TATC, CHLOROPLASTIC-RELATED"/>
    <property type="match status" value="1"/>
</dbReference>
<dbReference type="GO" id="GO:0065002">
    <property type="term" value="P:intracellular protein transmembrane transport"/>
    <property type="evidence" value="ECO:0007669"/>
    <property type="project" value="TreeGrafter"/>
</dbReference>
<feature type="transmembrane region" description="Helical" evidence="5">
    <location>
        <begin position="191"/>
        <end position="208"/>
    </location>
</feature>
<evidence type="ECO:0000256" key="2">
    <source>
        <dbReference type="ARBA" id="ARBA00022692"/>
    </source>
</evidence>
<name>A0A5Q2Q6B8_9GAMM</name>
<gene>
    <name evidence="5 6" type="primary">tatC</name>
    <name evidence="6" type="ORF">GH975_01505</name>
</gene>
<dbReference type="GO" id="GO:0009977">
    <property type="term" value="F:proton motive force dependent protein transmembrane transporter activity"/>
    <property type="evidence" value="ECO:0007669"/>
    <property type="project" value="TreeGrafter"/>
</dbReference>
<sequence>MSQTKSDMPLIDHLIELRDRLLRMVIVISVLFIGMVAFANDIYTFVAAPLQDILPEGASMIATEVASPFLAPFKLTLWVAVIVAMPFLLSQLWGFIAPALYDNERKLMLPLMVSSVGLFYSGLAFAYAVVLPLVFGFFTAIGPDGVQVMTDINSYLSFVLTLFFVFGLAFEIPVAIFLLIRTGMVEPAALAAKRAYVFLACFVVGMLVTPPDVISQTILAVPMYALFEVGLLLGRLTHKPDPIDAVDDEIERGFQQTDDR</sequence>
<dbReference type="RefSeq" id="WP_153712812.1">
    <property type="nucleotide sequence ID" value="NZ_CP045871.1"/>
</dbReference>
<keyword evidence="5" id="KW-0811">Translocation</keyword>
<keyword evidence="5" id="KW-0813">Transport</keyword>
<dbReference type="AlphaFoldDB" id="A0A5Q2Q6B8"/>
<reference evidence="6 7" key="1">
    <citation type="submission" date="2019-11" db="EMBL/GenBank/DDBJ databases">
        <authorList>
            <person name="Khan S.A."/>
            <person name="Jeon C.O."/>
            <person name="Chun B.H."/>
        </authorList>
    </citation>
    <scope>NUCLEOTIDE SEQUENCE [LARGE SCALE GENOMIC DNA]</scope>
    <source>
        <strain evidence="6 7">IMCC 1097</strain>
    </source>
</reference>
<keyword evidence="7" id="KW-1185">Reference proteome</keyword>
<keyword evidence="5" id="KW-0653">Protein transport</keyword>
<feature type="transmembrane region" description="Helical" evidence="5">
    <location>
        <begin position="155"/>
        <end position="179"/>
    </location>
</feature>